<comment type="similarity">
    <text evidence="2">Belongs to the band 7/mec-2 family. HflK subfamily.</text>
</comment>
<evidence type="ECO:0000256" key="2">
    <source>
        <dbReference type="ARBA" id="ARBA00006971"/>
    </source>
</evidence>
<name>A0ABY7TXG4_9SPHN</name>
<evidence type="ECO:0000256" key="6">
    <source>
        <dbReference type="SAM" id="MobiDB-lite"/>
    </source>
</evidence>
<dbReference type="Gene3D" id="3.30.479.30">
    <property type="entry name" value="Band 7 domain"/>
    <property type="match status" value="1"/>
</dbReference>
<gene>
    <name evidence="8" type="ORF">PQ457_02915</name>
</gene>
<keyword evidence="4" id="KW-1133">Transmembrane helix</keyword>
<dbReference type="GO" id="GO:0006508">
    <property type="term" value="P:proteolysis"/>
    <property type="evidence" value="ECO:0007669"/>
    <property type="project" value="UniProtKB-KW"/>
</dbReference>
<dbReference type="Pfam" id="PF01145">
    <property type="entry name" value="Band_7"/>
    <property type="match status" value="1"/>
</dbReference>
<keyword evidence="9" id="KW-1185">Reference proteome</keyword>
<dbReference type="PANTHER" id="PTHR43327:SF2">
    <property type="entry name" value="MODULATOR OF FTSH PROTEASE HFLK"/>
    <property type="match status" value="1"/>
</dbReference>
<sequence>MKQLAERIAQEIQRRFQSRKQDRVWDMSPALPPVFNAEQDDGDAEGKKPEGNRPEGTGPRNPWQTPSGGPGGGKGAPPRRASSLEDIFRARRENGGPGGPGPMPSGPNFRIPQRPDGKSWTPLVLGGVALVWLVFSTGHQLSSNEQGVVTTFGKYTATIGPGMNFTAPWPIQRVRVEDVTSIRRDNVPEGETEKLMLTGDQSLVDLSYIIRWNIRNLKQFAYQLEDPQGTVREVAEAAMRASVAEVKLNDVMLGTRRAEIESNVRQRMQAVLDAYHSGILVQGVDIKKADPPSKVNDAFQRVQAAQQDANRDMSNARAYAEQVVQRAEGDATAFNKVYAQYKLAPEVTRRRMYYATMEQVLSQNDKVIAPAGGFNSYMPLPAIQKKPAEDGVVVKP</sequence>
<comment type="subcellular location">
    <subcellularLocation>
        <location evidence="1">Membrane</location>
        <topology evidence="1">Single-pass membrane protein</topology>
    </subcellularLocation>
</comment>
<keyword evidence="8" id="KW-0645">Protease</keyword>
<dbReference type="Proteomes" id="UP001218231">
    <property type="component" value="Chromosome"/>
</dbReference>
<dbReference type="InterPro" id="IPR050710">
    <property type="entry name" value="Band7/mec-2_domain"/>
</dbReference>
<keyword evidence="8" id="KW-0378">Hydrolase</keyword>
<dbReference type="GO" id="GO:0008233">
    <property type="term" value="F:peptidase activity"/>
    <property type="evidence" value="ECO:0007669"/>
    <property type="project" value="UniProtKB-KW"/>
</dbReference>
<dbReference type="CDD" id="cd03404">
    <property type="entry name" value="SPFH_HflK"/>
    <property type="match status" value="1"/>
</dbReference>
<reference evidence="8 9" key="1">
    <citation type="submission" date="2023-02" db="EMBL/GenBank/DDBJ databases">
        <title>Genome sequence of Novosphingobium humi KACC 19094.</title>
        <authorList>
            <person name="Kim S."/>
            <person name="Heo J."/>
            <person name="Kwon S.-W."/>
        </authorList>
    </citation>
    <scope>NUCLEOTIDE SEQUENCE [LARGE SCALE GENOMIC DNA]</scope>
    <source>
        <strain evidence="8 9">KACC 19094</strain>
    </source>
</reference>
<evidence type="ECO:0000256" key="5">
    <source>
        <dbReference type="ARBA" id="ARBA00023136"/>
    </source>
</evidence>
<keyword evidence="5" id="KW-0472">Membrane</keyword>
<feature type="compositionally biased region" description="Basic and acidic residues" evidence="6">
    <location>
        <begin position="82"/>
        <end position="94"/>
    </location>
</feature>
<feature type="region of interest" description="Disordered" evidence="6">
    <location>
        <begin position="14"/>
        <end position="111"/>
    </location>
</feature>
<accession>A0ABY7TXG4</accession>
<evidence type="ECO:0000256" key="1">
    <source>
        <dbReference type="ARBA" id="ARBA00004167"/>
    </source>
</evidence>
<dbReference type="SMART" id="SM00244">
    <property type="entry name" value="PHB"/>
    <property type="match status" value="1"/>
</dbReference>
<feature type="compositionally biased region" description="Basic and acidic residues" evidence="6">
    <location>
        <begin position="14"/>
        <end position="25"/>
    </location>
</feature>
<dbReference type="SUPFAM" id="SSF117892">
    <property type="entry name" value="Band 7/SPFH domain"/>
    <property type="match status" value="1"/>
</dbReference>
<feature type="domain" description="Band 7" evidence="7">
    <location>
        <begin position="136"/>
        <end position="303"/>
    </location>
</feature>
<evidence type="ECO:0000256" key="4">
    <source>
        <dbReference type="ARBA" id="ARBA00022989"/>
    </source>
</evidence>
<evidence type="ECO:0000259" key="7">
    <source>
        <dbReference type="SMART" id="SM00244"/>
    </source>
</evidence>
<evidence type="ECO:0000313" key="8">
    <source>
        <dbReference type="EMBL" id="WCT77943.1"/>
    </source>
</evidence>
<dbReference type="PANTHER" id="PTHR43327">
    <property type="entry name" value="STOMATIN-LIKE PROTEIN 2, MITOCHONDRIAL"/>
    <property type="match status" value="1"/>
</dbReference>
<keyword evidence="3" id="KW-0812">Transmembrane</keyword>
<evidence type="ECO:0000256" key="3">
    <source>
        <dbReference type="ARBA" id="ARBA00022692"/>
    </source>
</evidence>
<dbReference type="InterPro" id="IPR036013">
    <property type="entry name" value="Band_7/SPFH_dom_sf"/>
</dbReference>
<evidence type="ECO:0000313" key="9">
    <source>
        <dbReference type="Proteomes" id="UP001218231"/>
    </source>
</evidence>
<dbReference type="RefSeq" id="WP_273618293.1">
    <property type="nucleotide sequence ID" value="NZ_CP103868.1"/>
</dbReference>
<feature type="compositionally biased region" description="Basic and acidic residues" evidence="6">
    <location>
        <begin position="44"/>
        <end position="53"/>
    </location>
</feature>
<dbReference type="InterPro" id="IPR010201">
    <property type="entry name" value="HflK"/>
</dbReference>
<proteinExistence type="inferred from homology"/>
<organism evidence="8 9">
    <name type="scientific">Novosphingobium humi</name>
    <dbReference type="NCBI Taxonomy" id="2282397"/>
    <lineage>
        <taxon>Bacteria</taxon>
        <taxon>Pseudomonadati</taxon>
        <taxon>Pseudomonadota</taxon>
        <taxon>Alphaproteobacteria</taxon>
        <taxon>Sphingomonadales</taxon>
        <taxon>Sphingomonadaceae</taxon>
        <taxon>Novosphingobium</taxon>
    </lineage>
</organism>
<dbReference type="EMBL" id="CP117417">
    <property type="protein sequence ID" value="WCT77943.1"/>
    <property type="molecule type" value="Genomic_DNA"/>
</dbReference>
<protein>
    <submittedName>
        <fullName evidence="8">Protease modulator HflK</fullName>
    </submittedName>
</protein>
<dbReference type="InterPro" id="IPR001107">
    <property type="entry name" value="Band_7"/>
</dbReference>